<reference evidence="2 5" key="2">
    <citation type="submission" date="2018-10" db="EMBL/GenBank/DDBJ databases">
        <title>Sequencing the genomes of 1000 actinobacteria strains.</title>
        <authorList>
            <person name="Klenk H.-P."/>
        </authorList>
    </citation>
    <scope>NUCLEOTIDE SEQUENCE [LARGE SCALE GENOMIC DNA]</scope>
    <source>
        <strain evidence="2 5">DSM 45119</strain>
    </source>
</reference>
<name>A0A1I4VAK6_9PSEU</name>
<dbReference type="EMBL" id="FOUP01000002">
    <property type="protein sequence ID" value="SFM98203.1"/>
    <property type="molecule type" value="Genomic_DNA"/>
</dbReference>
<accession>A0A1I4VAK6</accession>
<evidence type="ECO:0000256" key="1">
    <source>
        <dbReference type="SAM" id="MobiDB-lite"/>
    </source>
</evidence>
<gene>
    <name evidence="2" type="ORF">ATL45_4557</name>
    <name evidence="3" type="ORF">SAMN05421805_10290</name>
</gene>
<dbReference type="Proteomes" id="UP000270697">
    <property type="component" value="Unassembled WGS sequence"/>
</dbReference>
<protein>
    <submittedName>
        <fullName evidence="3">Uncharacterized protein</fullName>
    </submittedName>
</protein>
<feature type="region of interest" description="Disordered" evidence="1">
    <location>
        <begin position="33"/>
        <end position="69"/>
    </location>
</feature>
<sequence>MHKDKCDDAQPEITGTPVLVSMKLNAMAAGIGPNADDDVAASPADEQPEAGAAASARVLGRTGEVGEIE</sequence>
<reference evidence="3 4" key="1">
    <citation type="submission" date="2016-10" db="EMBL/GenBank/DDBJ databases">
        <authorList>
            <person name="de Groot N.N."/>
        </authorList>
    </citation>
    <scope>NUCLEOTIDE SEQUENCE [LARGE SCALE GENOMIC DNA]</scope>
    <source>
        <strain evidence="3 4">CPCC 201259</strain>
    </source>
</reference>
<evidence type="ECO:0000313" key="2">
    <source>
        <dbReference type="EMBL" id="RKT86197.1"/>
    </source>
</evidence>
<evidence type="ECO:0000313" key="5">
    <source>
        <dbReference type="Proteomes" id="UP000270697"/>
    </source>
</evidence>
<organism evidence="3 4">
    <name type="scientific">Saccharopolyspora antimicrobica</name>
    <dbReference type="NCBI Taxonomy" id="455193"/>
    <lineage>
        <taxon>Bacteria</taxon>
        <taxon>Bacillati</taxon>
        <taxon>Actinomycetota</taxon>
        <taxon>Actinomycetes</taxon>
        <taxon>Pseudonocardiales</taxon>
        <taxon>Pseudonocardiaceae</taxon>
        <taxon>Saccharopolyspora</taxon>
    </lineage>
</organism>
<dbReference type="EMBL" id="RBXX01000002">
    <property type="protein sequence ID" value="RKT86197.1"/>
    <property type="molecule type" value="Genomic_DNA"/>
</dbReference>
<evidence type="ECO:0000313" key="3">
    <source>
        <dbReference type="EMBL" id="SFM98203.1"/>
    </source>
</evidence>
<dbReference type="RefSeq" id="WP_121505379.1">
    <property type="nucleotide sequence ID" value="NZ_FOUP01000002.1"/>
</dbReference>
<dbReference type="Proteomes" id="UP000199398">
    <property type="component" value="Unassembled WGS sequence"/>
</dbReference>
<dbReference type="AlphaFoldDB" id="A0A1I4VAK6"/>
<dbReference type="STRING" id="455193.SAMN05421805_10290"/>
<keyword evidence="5" id="KW-1185">Reference proteome</keyword>
<evidence type="ECO:0000313" key="4">
    <source>
        <dbReference type="Proteomes" id="UP000199398"/>
    </source>
</evidence>
<proteinExistence type="predicted"/>